<proteinExistence type="predicted"/>
<dbReference type="AlphaFoldDB" id="A0A058Z375"/>
<dbReference type="SUPFAM" id="SSF52954">
    <property type="entry name" value="Class II aaRS ABD-related"/>
    <property type="match status" value="1"/>
</dbReference>
<dbReference type="PROSITE" id="PS50833">
    <property type="entry name" value="BRIX"/>
    <property type="match status" value="1"/>
</dbReference>
<dbReference type="InterPro" id="IPR044281">
    <property type="entry name" value="IMP4/RPF1"/>
</dbReference>
<feature type="domain" description="Brix" evidence="2">
    <location>
        <begin position="81"/>
        <end position="267"/>
    </location>
</feature>
<dbReference type="GO" id="GO:0006364">
    <property type="term" value="P:rRNA processing"/>
    <property type="evidence" value="ECO:0007669"/>
    <property type="project" value="InterPro"/>
</dbReference>
<evidence type="ECO:0000259" key="2">
    <source>
        <dbReference type="PROSITE" id="PS50833"/>
    </source>
</evidence>
<dbReference type="OMA" id="IGTMSEQ"/>
<accession>A0A058Z375</accession>
<dbReference type="STRING" id="691883.A0A058Z375"/>
<name>A0A058Z375_FONAL</name>
<protein>
    <recommendedName>
        <fullName evidence="2">Brix domain-containing protein</fullName>
    </recommendedName>
</protein>
<dbReference type="GO" id="GO:0042274">
    <property type="term" value="P:ribosomal small subunit biogenesis"/>
    <property type="evidence" value="ECO:0007669"/>
    <property type="project" value="UniProtKB-ARBA"/>
</dbReference>
<dbReference type="Proteomes" id="UP000030693">
    <property type="component" value="Unassembled WGS sequence"/>
</dbReference>
<keyword evidence="4" id="KW-1185">Reference proteome</keyword>
<dbReference type="Gene3D" id="3.40.50.10480">
    <property type="entry name" value="Probable brix-domain ribosomal biogenesis protein"/>
    <property type="match status" value="1"/>
</dbReference>
<dbReference type="GO" id="GO:0032040">
    <property type="term" value="C:small-subunit processome"/>
    <property type="evidence" value="ECO:0007669"/>
    <property type="project" value="TreeGrafter"/>
</dbReference>
<dbReference type="PANTHER" id="PTHR22734:SF2">
    <property type="entry name" value="U3 SMALL NUCLEOLAR RIBONUCLEOPROTEIN PROTEIN IMP4"/>
    <property type="match status" value="1"/>
</dbReference>
<dbReference type="GO" id="GO:0042134">
    <property type="term" value="F:rRNA primary transcript binding"/>
    <property type="evidence" value="ECO:0007669"/>
    <property type="project" value="InterPro"/>
</dbReference>
<evidence type="ECO:0000313" key="4">
    <source>
        <dbReference type="Proteomes" id="UP000030693"/>
    </source>
</evidence>
<reference evidence="3" key="1">
    <citation type="submission" date="2013-04" db="EMBL/GenBank/DDBJ databases">
        <title>The Genome Sequence of Fonticula alba ATCC 38817.</title>
        <authorList>
            <consortium name="The Broad Institute Genomics Platform"/>
            <person name="Russ C."/>
            <person name="Cuomo C."/>
            <person name="Burger G."/>
            <person name="Gray M.W."/>
            <person name="Holland P.W.H."/>
            <person name="King N."/>
            <person name="Lang F.B.F."/>
            <person name="Roger A.J."/>
            <person name="Ruiz-Trillo I."/>
            <person name="Brown M."/>
            <person name="Walker B."/>
            <person name="Young S."/>
            <person name="Zeng Q."/>
            <person name="Gargeya S."/>
            <person name="Fitzgerald M."/>
            <person name="Haas B."/>
            <person name="Abouelleil A."/>
            <person name="Allen A.W."/>
            <person name="Alvarado L."/>
            <person name="Arachchi H.M."/>
            <person name="Berlin A.M."/>
            <person name="Chapman S.B."/>
            <person name="Gainer-Dewar J."/>
            <person name="Goldberg J."/>
            <person name="Griggs A."/>
            <person name="Gujja S."/>
            <person name="Hansen M."/>
            <person name="Howarth C."/>
            <person name="Imamovic A."/>
            <person name="Ireland A."/>
            <person name="Larimer J."/>
            <person name="McCowan C."/>
            <person name="Murphy C."/>
            <person name="Pearson M."/>
            <person name="Poon T.W."/>
            <person name="Priest M."/>
            <person name="Roberts A."/>
            <person name="Saif S."/>
            <person name="Shea T."/>
            <person name="Sisk P."/>
            <person name="Sykes S."/>
            <person name="Wortman J."/>
            <person name="Nusbaum C."/>
            <person name="Birren B."/>
        </authorList>
    </citation>
    <scope>NUCLEOTIDE SEQUENCE [LARGE SCALE GENOMIC DNA]</scope>
    <source>
        <strain evidence="3">ATCC 38817</strain>
    </source>
</reference>
<sequence>MLRRQTRERREYLYRKSLEATEREEYEKRHRIREALNAGKPIPTELRDDELALREKMQLEDPNSGVPDHDDEYANAGMFDPKIVVTTSRDPSSRLDQFTKEMRLVFPGAQKINRGNYVIKELADACRANGVTDLIIFHETRGEPDGMIVSHFPYGPTAYFSLHNVVQRHDIEDRGTVSEQFPHLIFDQFTTPLGLRVKSILRHLFPVPRPDSRRTMTFANRSDYISFRHHVFVRHGGGERGGNEVDLSEVGPRFELKLYKITQGTIDIGEADVEWVARPYMNTSHKRDFL</sequence>
<gene>
    <name evidence="3" type="ORF">H696_05035</name>
</gene>
<dbReference type="PANTHER" id="PTHR22734">
    <property type="entry name" value="U3 SMALL NUCLEOLAR RIBONUCLEOPROTEIN PROTEIN IMP4"/>
    <property type="match status" value="1"/>
</dbReference>
<dbReference type="EMBL" id="KB932208">
    <property type="protein sequence ID" value="KCV68749.1"/>
    <property type="molecule type" value="Genomic_DNA"/>
</dbReference>
<feature type="region of interest" description="Disordered" evidence="1">
    <location>
        <begin position="58"/>
        <end position="77"/>
    </location>
</feature>
<evidence type="ECO:0000313" key="3">
    <source>
        <dbReference type="EMBL" id="KCV68749.1"/>
    </source>
</evidence>
<evidence type="ECO:0000256" key="1">
    <source>
        <dbReference type="SAM" id="MobiDB-lite"/>
    </source>
</evidence>
<dbReference type="GO" id="GO:0034457">
    <property type="term" value="C:Mpp10 complex"/>
    <property type="evidence" value="ECO:0007669"/>
    <property type="project" value="UniProtKB-ARBA"/>
</dbReference>
<dbReference type="OrthoDB" id="10253204at2759"/>
<dbReference type="GO" id="GO:0005654">
    <property type="term" value="C:nucleoplasm"/>
    <property type="evidence" value="ECO:0007669"/>
    <property type="project" value="UniProtKB-ARBA"/>
</dbReference>
<organism evidence="3">
    <name type="scientific">Fonticula alba</name>
    <name type="common">Slime mold</name>
    <dbReference type="NCBI Taxonomy" id="691883"/>
    <lineage>
        <taxon>Eukaryota</taxon>
        <taxon>Rotosphaerida</taxon>
        <taxon>Fonticulaceae</taxon>
        <taxon>Fonticula</taxon>
    </lineage>
</organism>
<dbReference type="FunFam" id="3.40.50.10480:FF:000001">
    <property type="entry name" value="IMP4, U3 small nucleolar ribonucleoprotein"/>
    <property type="match status" value="1"/>
</dbReference>
<dbReference type="GeneID" id="20529760"/>
<dbReference type="eggNOG" id="KOG2781">
    <property type="taxonomic scope" value="Eukaryota"/>
</dbReference>
<dbReference type="SMART" id="SM00879">
    <property type="entry name" value="Brix"/>
    <property type="match status" value="1"/>
</dbReference>
<dbReference type="InterPro" id="IPR007109">
    <property type="entry name" value="Brix"/>
</dbReference>
<dbReference type="RefSeq" id="XP_009497181.1">
    <property type="nucleotide sequence ID" value="XM_009498906.1"/>
</dbReference>
<dbReference type="Pfam" id="PF04427">
    <property type="entry name" value="Brix"/>
    <property type="match status" value="1"/>
</dbReference>
<dbReference type="GO" id="GO:0030515">
    <property type="term" value="F:snoRNA binding"/>
    <property type="evidence" value="ECO:0007669"/>
    <property type="project" value="TreeGrafter"/>
</dbReference>